<protein>
    <submittedName>
        <fullName evidence="2">Helix-turn-helix transcriptional regulator</fullName>
    </submittedName>
</protein>
<dbReference type="Proteomes" id="UP001302613">
    <property type="component" value="Chromosome"/>
</dbReference>
<reference evidence="2 3" key="1">
    <citation type="submission" date="2023-10" db="EMBL/GenBank/DDBJ databases">
        <title>SFO-1, KPC-2, NDM-1 were first reported in Portuguese citrobacter collected clinically.</title>
        <authorList>
            <person name="Guo K."/>
        </authorList>
    </citation>
    <scope>NUCLEOTIDE SEQUENCE [LARGE SCALE GENOMIC DNA]</scope>
    <source>
        <strain evidence="2 3">L2724hy</strain>
    </source>
</reference>
<keyword evidence="3" id="KW-1185">Reference proteome</keyword>
<dbReference type="Gene3D" id="1.10.260.40">
    <property type="entry name" value="lambda repressor-like DNA-binding domains"/>
    <property type="match status" value="1"/>
</dbReference>
<feature type="domain" description="HTH cro/C1-type" evidence="1">
    <location>
        <begin position="33"/>
        <end position="75"/>
    </location>
</feature>
<dbReference type="SUPFAM" id="SSF47413">
    <property type="entry name" value="lambda repressor-like DNA-binding domains"/>
    <property type="match status" value="1"/>
</dbReference>
<accession>A0ABZ0H536</accession>
<dbReference type="PROSITE" id="PS50943">
    <property type="entry name" value="HTH_CROC1"/>
    <property type="match status" value="1"/>
</dbReference>
<evidence type="ECO:0000313" key="3">
    <source>
        <dbReference type="Proteomes" id="UP001302613"/>
    </source>
</evidence>
<dbReference type="EMBL" id="CP136601">
    <property type="protein sequence ID" value="WOH44680.1"/>
    <property type="molecule type" value="Genomic_DNA"/>
</dbReference>
<dbReference type="CDD" id="cd00093">
    <property type="entry name" value="HTH_XRE"/>
    <property type="match status" value="1"/>
</dbReference>
<dbReference type="SMART" id="SM00530">
    <property type="entry name" value="HTH_XRE"/>
    <property type="match status" value="1"/>
</dbReference>
<evidence type="ECO:0000313" key="2">
    <source>
        <dbReference type="EMBL" id="WOH44680.1"/>
    </source>
</evidence>
<evidence type="ECO:0000259" key="1">
    <source>
        <dbReference type="PROSITE" id="PS50943"/>
    </source>
</evidence>
<name>A0ABZ0H536_9ENTR</name>
<gene>
    <name evidence="2" type="ORF">RY846_05715</name>
</gene>
<dbReference type="InterPro" id="IPR010982">
    <property type="entry name" value="Lambda_DNA-bd_dom_sf"/>
</dbReference>
<dbReference type="Pfam" id="PF01381">
    <property type="entry name" value="HTH_3"/>
    <property type="match status" value="1"/>
</dbReference>
<sequence>MDIKKEENREEDHKFQFGRRLAQAMLLTKHSNAALAKAIGVSEPMIKKYVDGKNLPKADVLQKISLVLGIDVSLLLDAQDSDGNREDKDLEFLNQTFKYLTVLQRKIILRQLSETVTNLLKLEENYLTKK</sequence>
<dbReference type="InterPro" id="IPR001387">
    <property type="entry name" value="Cro/C1-type_HTH"/>
</dbReference>
<organism evidence="2 3">
    <name type="scientific">Citrobacter portucalensis</name>
    <dbReference type="NCBI Taxonomy" id="1639133"/>
    <lineage>
        <taxon>Bacteria</taxon>
        <taxon>Pseudomonadati</taxon>
        <taxon>Pseudomonadota</taxon>
        <taxon>Gammaproteobacteria</taxon>
        <taxon>Enterobacterales</taxon>
        <taxon>Enterobacteriaceae</taxon>
        <taxon>Citrobacter</taxon>
        <taxon>Citrobacter freundii complex</taxon>
    </lineage>
</organism>
<proteinExistence type="predicted"/>
<dbReference type="RefSeq" id="WP_234103760.1">
    <property type="nucleotide sequence ID" value="NZ_CP136601.1"/>
</dbReference>